<dbReference type="InterPro" id="IPR017850">
    <property type="entry name" value="Alkaline_phosphatase_core_sf"/>
</dbReference>
<accession>A0A5J5LLE9</accession>
<dbReference type="PANTHER" id="PTHR42693:SF53">
    <property type="entry name" value="ENDO-4-O-SULFATASE"/>
    <property type="match status" value="1"/>
</dbReference>
<evidence type="ECO:0000313" key="5">
    <source>
        <dbReference type="Proteomes" id="UP000326244"/>
    </source>
</evidence>
<name>A0A5J5LLE9_HALHI</name>
<dbReference type="PANTHER" id="PTHR42693">
    <property type="entry name" value="ARYLSULFATASE FAMILY MEMBER"/>
    <property type="match status" value="1"/>
</dbReference>
<evidence type="ECO:0000313" key="4">
    <source>
        <dbReference type="EMBL" id="KAA9410367.1"/>
    </source>
</evidence>
<dbReference type="Pfam" id="PF00884">
    <property type="entry name" value="Sulfatase"/>
    <property type="match status" value="1"/>
</dbReference>
<dbReference type="AlphaFoldDB" id="A0A5J5LLE9"/>
<keyword evidence="2" id="KW-0378">Hydrolase</keyword>
<proteinExistence type="inferred from homology"/>
<dbReference type="EMBL" id="RQWK01000001">
    <property type="protein sequence ID" value="KAA9410367.1"/>
    <property type="molecule type" value="Genomic_DNA"/>
</dbReference>
<protein>
    <submittedName>
        <fullName evidence="4">Sulfatase</fullName>
    </submittedName>
</protein>
<dbReference type="SUPFAM" id="SSF53649">
    <property type="entry name" value="Alkaline phosphatase-like"/>
    <property type="match status" value="1"/>
</dbReference>
<feature type="domain" description="Sulfatase N-terminal" evidence="3">
    <location>
        <begin position="3"/>
        <end position="352"/>
    </location>
</feature>
<dbReference type="InterPro" id="IPR050738">
    <property type="entry name" value="Sulfatase"/>
</dbReference>
<reference evidence="4 5" key="1">
    <citation type="submission" date="2018-11" db="EMBL/GenBank/DDBJ databases">
        <title>Genomic analysis of Haloarcula hispanica CBA1121.</title>
        <authorList>
            <person name="Kim Y.B."/>
            <person name="Roh S.W."/>
        </authorList>
    </citation>
    <scope>NUCLEOTIDE SEQUENCE [LARGE SCALE GENOMIC DNA]</scope>
    <source>
        <strain evidence="4 5">CBA1121</strain>
    </source>
</reference>
<dbReference type="Gene3D" id="3.40.720.10">
    <property type="entry name" value="Alkaline Phosphatase, subunit A"/>
    <property type="match status" value="1"/>
</dbReference>
<dbReference type="InterPro" id="IPR000917">
    <property type="entry name" value="Sulfatase_N"/>
</dbReference>
<evidence type="ECO:0000256" key="2">
    <source>
        <dbReference type="ARBA" id="ARBA00022801"/>
    </source>
</evidence>
<comment type="similarity">
    <text evidence="1">Belongs to the sulfatase family.</text>
</comment>
<dbReference type="Proteomes" id="UP000326244">
    <property type="component" value="Unassembled WGS sequence"/>
</dbReference>
<organism evidence="4 5">
    <name type="scientific">Haloarcula hispanica</name>
    <dbReference type="NCBI Taxonomy" id="51589"/>
    <lineage>
        <taxon>Archaea</taxon>
        <taxon>Methanobacteriati</taxon>
        <taxon>Methanobacteriota</taxon>
        <taxon>Stenosarchaea group</taxon>
        <taxon>Halobacteria</taxon>
        <taxon>Halobacteriales</taxon>
        <taxon>Haloarculaceae</taxon>
        <taxon>Haloarcula</taxon>
    </lineage>
</organism>
<sequence length="480" mass="55026">MTRNIVLIVLDTVRKDYFDKYAPRIKEASDLSFNQCRSASSWSVPSHASIFTGKLPHQHGIHADSFDRTITYSSLDVSDTFLDDLDSHSTIGVSANPYANSFNGFDELFDNFNDVITHGSFFPEAFSPYEFFRDRNVDRSVRTYLSYLWHASRRDRAFKSVLNGFWPFFNNSPVSLPLPGITDDGASAIAKTVLRRFRDVSQPHFTFVNFMDAHAPFRNLRHYDDSLHSVSDSWNSNALNKWEINKDGKGSEQYLANYRELYGASIDYLDRKVEVLIDDIQEGTEYETTFVITADHGHNLGYPADEGFIHHSGSLSEGVLHVPLEIINPPEGASEAVTDIFTHLDIGDLLVDMANDRRLNTDLFRDYVPAEVIGLDGTGDPRNHRSFEEGEYEYWNRMIRVLYDDMTKYEWDSLGTRRVFSLDSDRPCWQEQLGEPVDFSDEMLDIFDQPLVEYKEQYEGGTSDEASTIPEERLEDLGYL</sequence>
<gene>
    <name evidence="4" type="ORF">EGO51_11325</name>
</gene>
<evidence type="ECO:0000256" key="1">
    <source>
        <dbReference type="ARBA" id="ARBA00008779"/>
    </source>
</evidence>
<evidence type="ECO:0000259" key="3">
    <source>
        <dbReference type="Pfam" id="PF00884"/>
    </source>
</evidence>
<comment type="caution">
    <text evidence="4">The sequence shown here is derived from an EMBL/GenBank/DDBJ whole genome shotgun (WGS) entry which is preliminary data.</text>
</comment>
<dbReference type="GO" id="GO:0004065">
    <property type="term" value="F:arylsulfatase activity"/>
    <property type="evidence" value="ECO:0007669"/>
    <property type="project" value="TreeGrafter"/>
</dbReference>
<dbReference type="RefSeq" id="WP_151103606.1">
    <property type="nucleotide sequence ID" value="NZ_RQWK01000001.1"/>
</dbReference>